<reference evidence="2 3" key="1">
    <citation type="submission" date="2007-10" db="EMBL/GenBank/DDBJ databases">
        <authorList>
            <person name="Wagner-Dobler I."/>
            <person name="Ferriera S."/>
            <person name="Johnson J."/>
            <person name="Kravitz S."/>
            <person name="Beeson K."/>
            <person name="Sutton G."/>
            <person name="Rogers Y.-H."/>
            <person name="Friedman R."/>
            <person name="Frazier M."/>
            <person name="Venter J.C."/>
        </authorList>
    </citation>
    <scope>NUCLEOTIDE SEQUENCE [LARGE SCALE GENOMIC DNA]</scope>
    <source>
        <strain evidence="2 3">DFL-43</strain>
    </source>
</reference>
<keyword evidence="3" id="KW-1185">Reference proteome</keyword>
<evidence type="ECO:0000313" key="3">
    <source>
        <dbReference type="Proteomes" id="UP000004291"/>
    </source>
</evidence>
<comment type="caution">
    <text evidence="2">The sequence shown here is derived from an EMBL/GenBank/DDBJ whole genome shotgun (WGS) entry which is preliminary data.</text>
</comment>
<name>A9D015_HOEPD</name>
<dbReference type="Gene3D" id="3.10.129.10">
    <property type="entry name" value="Hotdog Thioesterase"/>
    <property type="match status" value="1"/>
</dbReference>
<evidence type="ECO:0000259" key="1">
    <source>
        <dbReference type="Pfam" id="PF01575"/>
    </source>
</evidence>
<reference evidence="2 3" key="2">
    <citation type="submission" date="2012-06" db="EMBL/GenBank/DDBJ databases">
        <authorList>
            <person name="Fiebig A."/>
        </authorList>
    </citation>
    <scope>NUCLEOTIDE SEQUENCE [LARGE SCALE GENOMIC DNA]</scope>
    <source>
        <strain evidence="2 3">DFL-43</strain>
    </source>
</reference>
<dbReference type="STRING" id="411684.HPDFL43_01850"/>
<dbReference type="InterPro" id="IPR052342">
    <property type="entry name" value="MCH/BMMD"/>
</dbReference>
<organism evidence="2 3">
    <name type="scientific">Hoeflea phototrophica (strain DSM 17068 / NCIMB 14078 / DFL-43)</name>
    <dbReference type="NCBI Taxonomy" id="411684"/>
    <lineage>
        <taxon>Bacteria</taxon>
        <taxon>Pseudomonadati</taxon>
        <taxon>Pseudomonadota</taxon>
        <taxon>Alphaproteobacteria</taxon>
        <taxon>Hyphomicrobiales</taxon>
        <taxon>Rhizobiaceae</taxon>
        <taxon>Hoeflea</taxon>
    </lineage>
</organism>
<dbReference type="Proteomes" id="UP000004291">
    <property type="component" value="Chromosome"/>
</dbReference>
<feature type="domain" description="MaoC-like" evidence="1">
    <location>
        <begin position="29"/>
        <end position="124"/>
    </location>
</feature>
<proteinExistence type="predicted"/>
<gene>
    <name evidence="2" type="ORF">HPDFL43_01850</name>
</gene>
<accession>A9D015</accession>
<dbReference type="HOGENOM" id="CLU_094876_0_0_5"/>
<sequence length="162" mass="17632">MIMEQGGALLPGKCYYEDLSIGSFFQTGRIVVTETHIVNFAGISGDFFDLHMDDAFAQAQGFPKRIAHGLLGLCLVDGLKNRSEVQLQAVASLGWKDWAFKAPIVAGDSIGATITTDSMRMTSKGDRGIVELVFNVVNQDGVLVQTGRNSLLIRTRKTECFS</sequence>
<protein>
    <submittedName>
        <fullName evidence="2">Acyl dehydratase</fullName>
    </submittedName>
</protein>
<dbReference type="PANTHER" id="PTHR43664:SF1">
    <property type="entry name" value="BETA-METHYLMALYL-COA DEHYDRATASE"/>
    <property type="match status" value="1"/>
</dbReference>
<dbReference type="InterPro" id="IPR029069">
    <property type="entry name" value="HotDog_dom_sf"/>
</dbReference>
<dbReference type="PANTHER" id="PTHR43664">
    <property type="entry name" value="MONOAMINE OXIDASE-RELATED"/>
    <property type="match status" value="1"/>
</dbReference>
<evidence type="ECO:0000313" key="2">
    <source>
        <dbReference type="EMBL" id="EDQ34901.1"/>
    </source>
</evidence>
<dbReference type="Pfam" id="PF01575">
    <property type="entry name" value="MaoC_dehydratas"/>
    <property type="match status" value="1"/>
</dbReference>
<dbReference type="AlphaFoldDB" id="A9D015"/>
<dbReference type="SUPFAM" id="SSF54637">
    <property type="entry name" value="Thioesterase/thiol ester dehydrase-isomerase"/>
    <property type="match status" value="1"/>
</dbReference>
<dbReference type="EMBL" id="ABIA03000002">
    <property type="protein sequence ID" value="EDQ34901.1"/>
    <property type="molecule type" value="Genomic_DNA"/>
</dbReference>
<dbReference type="eggNOG" id="COG2030">
    <property type="taxonomic scope" value="Bacteria"/>
</dbReference>
<dbReference type="RefSeq" id="WP_007196162.1">
    <property type="nucleotide sequence ID" value="NZ_CM002917.1"/>
</dbReference>
<dbReference type="InterPro" id="IPR002539">
    <property type="entry name" value="MaoC-like_dom"/>
</dbReference>